<evidence type="ECO:0000313" key="2">
    <source>
        <dbReference type="Proteomes" id="UP000692954"/>
    </source>
</evidence>
<evidence type="ECO:0000313" key="1">
    <source>
        <dbReference type="EMBL" id="CAD8120190.1"/>
    </source>
</evidence>
<comment type="caution">
    <text evidence="1">The sequence shown here is derived from an EMBL/GenBank/DDBJ whole genome shotgun (WGS) entry which is preliminary data.</text>
</comment>
<sequence length="78" mass="9037">MVVSIKINVRSQVNGSSQIKWFTRFTSSNSEYNKKGTKIWVLVAVDNMIEKEARKTLVNGINFLLQITPRMIEEDYDL</sequence>
<protein>
    <submittedName>
        <fullName evidence="1">Uncharacterized protein</fullName>
    </submittedName>
</protein>
<dbReference type="AlphaFoldDB" id="A0A8S1R0Q4"/>
<dbReference type="EMBL" id="CAJJDN010000125">
    <property type="protein sequence ID" value="CAD8120190.1"/>
    <property type="molecule type" value="Genomic_DNA"/>
</dbReference>
<keyword evidence="2" id="KW-1185">Reference proteome</keyword>
<gene>
    <name evidence="1" type="ORF">PSON_ATCC_30995.1.T1250005</name>
</gene>
<dbReference type="Proteomes" id="UP000692954">
    <property type="component" value="Unassembled WGS sequence"/>
</dbReference>
<proteinExistence type="predicted"/>
<name>A0A8S1R0Q4_9CILI</name>
<organism evidence="1 2">
    <name type="scientific">Paramecium sonneborni</name>
    <dbReference type="NCBI Taxonomy" id="65129"/>
    <lineage>
        <taxon>Eukaryota</taxon>
        <taxon>Sar</taxon>
        <taxon>Alveolata</taxon>
        <taxon>Ciliophora</taxon>
        <taxon>Intramacronucleata</taxon>
        <taxon>Oligohymenophorea</taxon>
        <taxon>Peniculida</taxon>
        <taxon>Parameciidae</taxon>
        <taxon>Paramecium</taxon>
    </lineage>
</organism>
<reference evidence="1" key="1">
    <citation type="submission" date="2021-01" db="EMBL/GenBank/DDBJ databases">
        <authorList>
            <consortium name="Genoscope - CEA"/>
            <person name="William W."/>
        </authorList>
    </citation>
    <scope>NUCLEOTIDE SEQUENCE</scope>
</reference>
<accession>A0A8S1R0Q4</accession>